<feature type="signal peptide" evidence="2">
    <location>
        <begin position="1"/>
        <end position="18"/>
    </location>
</feature>
<evidence type="ECO:0000313" key="4">
    <source>
        <dbReference type="EMBL" id="AZI34277.1"/>
    </source>
</evidence>
<dbReference type="Gene3D" id="2.60.120.560">
    <property type="entry name" value="Exo-inulinase, domain 1"/>
    <property type="match status" value="1"/>
</dbReference>
<accession>A0A3G8XR66</accession>
<evidence type="ECO:0000256" key="2">
    <source>
        <dbReference type="SAM" id="SignalP"/>
    </source>
</evidence>
<keyword evidence="1 2" id="KW-0732">Signal</keyword>
<dbReference type="OrthoDB" id="1467680at2"/>
<reference evidence="5" key="1">
    <citation type="submission" date="2018-11" db="EMBL/GenBank/DDBJ databases">
        <title>Proposal to divide the Flavobacteriaceae and reorganize its genera based on Amino Acid Identity values calculated from whole genome sequences.</title>
        <authorList>
            <person name="Nicholson A.C."/>
            <person name="Gulvik C.A."/>
            <person name="Whitney A.M."/>
            <person name="Humrighouse B.W."/>
            <person name="Bell M."/>
            <person name="Holmes B."/>
            <person name="Steigerwalt A.G."/>
            <person name="Villarma A."/>
            <person name="Sheth M."/>
            <person name="Batra D."/>
            <person name="Pryor J."/>
            <person name="Bernardet J.-F."/>
            <person name="Hugo C."/>
            <person name="Kampfer P."/>
            <person name="Newman J.D."/>
            <person name="McQuiston J.R."/>
        </authorList>
    </citation>
    <scope>NUCLEOTIDE SEQUENCE [LARGE SCALE GENOMIC DNA]</scope>
    <source>
        <strain evidence="5">G0081</strain>
    </source>
</reference>
<dbReference type="GO" id="GO:0004553">
    <property type="term" value="F:hydrolase activity, hydrolyzing O-glycosyl compounds"/>
    <property type="evidence" value="ECO:0007669"/>
    <property type="project" value="UniProtKB-ARBA"/>
</dbReference>
<keyword evidence="5" id="KW-1185">Reference proteome</keyword>
<feature type="domain" description="Secretion system C-terminal sorting" evidence="3">
    <location>
        <begin position="234"/>
        <end position="302"/>
    </location>
</feature>
<dbReference type="InterPro" id="IPR013320">
    <property type="entry name" value="ConA-like_dom_sf"/>
</dbReference>
<organism evidence="4 5">
    <name type="scientific">Kaistella carnis</name>
    <dbReference type="NCBI Taxonomy" id="1241979"/>
    <lineage>
        <taxon>Bacteria</taxon>
        <taxon>Pseudomonadati</taxon>
        <taxon>Bacteroidota</taxon>
        <taxon>Flavobacteriia</taxon>
        <taxon>Flavobacteriales</taxon>
        <taxon>Weeksellaceae</taxon>
        <taxon>Chryseobacterium group</taxon>
        <taxon>Kaistella</taxon>
    </lineage>
</organism>
<proteinExistence type="predicted"/>
<sequence>MKKLYFMALGFASLLFSAQQTISFENSENYTLGSVHNQNGWEVTLNSEEQPINNQEVSNEFATEGTNALKISVDENEDFGWFPIFGAAKQLSSSYDFNNLTVEFDVYISELEGSTFEFGTWGIAGDEFMPISVYSFNYTGNTEIVTSEDYDYDTADFTWEPNTWYHLKTEITADSIKYYINNNLVYTGENFSKTNLEGLNFVHDNFAGSAYIDNIKINNENLSVNTVKSQKLMIYPNPVKEVLNVKIPEGEKIRSLEIYNVLGQKVAQFTDQREISLHTLKSGIYVLKVLTDKGSLYNTKIIKE</sequence>
<protein>
    <submittedName>
        <fullName evidence="4">T9SS C-terminal target domain-containing protein</fullName>
    </submittedName>
</protein>
<dbReference type="KEGG" id="ccas:EIB73_14305"/>
<evidence type="ECO:0000256" key="1">
    <source>
        <dbReference type="ARBA" id="ARBA00022729"/>
    </source>
</evidence>
<dbReference type="InterPro" id="IPR026444">
    <property type="entry name" value="Secre_tail"/>
</dbReference>
<evidence type="ECO:0000259" key="3">
    <source>
        <dbReference type="Pfam" id="PF18962"/>
    </source>
</evidence>
<dbReference type="AlphaFoldDB" id="A0A3G8XR66"/>
<dbReference type="Proteomes" id="UP000270185">
    <property type="component" value="Chromosome"/>
</dbReference>
<dbReference type="NCBIfam" id="TIGR04183">
    <property type="entry name" value="Por_Secre_tail"/>
    <property type="match status" value="1"/>
</dbReference>
<name>A0A3G8XR66_9FLAO</name>
<dbReference type="Pfam" id="PF18962">
    <property type="entry name" value="Por_Secre_tail"/>
    <property type="match status" value="1"/>
</dbReference>
<dbReference type="SUPFAM" id="SSF49899">
    <property type="entry name" value="Concanavalin A-like lectins/glucanases"/>
    <property type="match status" value="1"/>
</dbReference>
<gene>
    <name evidence="4" type="ORF">EIB73_14305</name>
</gene>
<evidence type="ECO:0000313" key="5">
    <source>
        <dbReference type="Proteomes" id="UP000270185"/>
    </source>
</evidence>
<dbReference type="RefSeq" id="WP_125025913.1">
    <property type="nucleotide sequence ID" value="NZ_CP034159.1"/>
</dbReference>
<dbReference type="EMBL" id="CP034159">
    <property type="protein sequence ID" value="AZI34277.1"/>
    <property type="molecule type" value="Genomic_DNA"/>
</dbReference>
<dbReference type="GO" id="GO:0005975">
    <property type="term" value="P:carbohydrate metabolic process"/>
    <property type="evidence" value="ECO:0007669"/>
    <property type="project" value="UniProtKB-ARBA"/>
</dbReference>
<feature type="chain" id="PRO_5017944877" evidence="2">
    <location>
        <begin position="19"/>
        <end position="304"/>
    </location>
</feature>